<protein>
    <submittedName>
        <fullName evidence="1">Uncharacterized protein</fullName>
    </submittedName>
</protein>
<evidence type="ECO:0000313" key="2">
    <source>
        <dbReference type="Proteomes" id="UP000356253"/>
    </source>
</evidence>
<reference evidence="1" key="1">
    <citation type="submission" date="2019-09" db="EMBL/GenBank/DDBJ databases">
        <authorList>
            <person name="Rodrigo-Torres L."/>
            <person name="Arahal R. D."/>
            <person name="Lucena T."/>
        </authorList>
    </citation>
    <scope>NUCLEOTIDE SEQUENCE</scope>
    <source>
        <strain evidence="1">ISS653</strain>
    </source>
</reference>
<keyword evidence="2" id="KW-1185">Reference proteome</keyword>
<proteinExistence type="predicted"/>
<sequence length="60" mass="7149">MKFSRINDQWKIEISKHEIYILTLCIIVIVFVCCTAIYYVNDIIDLRTTENCLCQQAYSR</sequence>
<accession>A0AC61YAX7</accession>
<evidence type="ECO:0000313" key="1">
    <source>
        <dbReference type="EMBL" id="VVV01639.1"/>
    </source>
</evidence>
<name>A0AC61YAX7_9FLAO</name>
<dbReference type="Proteomes" id="UP000356253">
    <property type="component" value="Unassembled WGS sequence"/>
</dbReference>
<gene>
    <name evidence="1" type="ORF">FVB9532_02932</name>
</gene>
<organism evidence="1 2">
    <name type="scientific">Mesonia oceanica</name>
    <dbReference type="NCBI Taxonomy" id="2687242"/>
    <lineage>
        <taxon>Bacteria</taxon>
        <taxon>Pseudomonadati</taxon>
        <taxon>Bacteroidota</taxon>
        <taxon>Flavobacteriia</taxon>
        <taxon>Flavobacteriales</taxon>
        <taxon>Flavobacteriaceae</taxon>
        <taxon>Mesonia</taxon>
    </lineage>
</organism>
<comment type="caution">
    <text evidence="1">The sequence shown here is derived from an EMBL/GenBank/DDBJ whole genome shotgun (WGS) entry which is preliminary data.</text>
</comment>
<dbReference type="EMBL" id="CABVMM010000011">
    <property type="protein sequence ID" value="VVV01639.1"/>
    <property type="molecule type" value="Genomic_DNA"/>
</dbReference>